<gene>
    <name evidence="1" type="ORF">GCM10010393_59920</name>
</gene>
<sequence>MTTFVITVPGTFISDVTDSARSAFERKLASRHTDVSESEGLDLLTLNEDGTFSVRLEVDAPDRYEAELDATRLVSAALKEAGIAEADAPLGPPAVTGIDSDL</sequence>
<dbReference type="EMBL" id="BAAASR010000051">
    <property type="protein sequence ID" value="GAA2518916.1"/>
    <property type="molecule type" value="Genomic_DNA"/>
</dbReference>
<name>A0ABN3NCF5_9ACTN</name>
<reference evidence="1 2" key="1">
    <citation type="journal article" date="2019" name="Int. J. Syst. Evol. Microbiol.">
        <title>The Global Catalogue of Microorganisms (GCM) 10K type strain sequencing project: providing services to taxonomists for standard genome sequencing and annotation.</title>
        <authorList>
            <consortium name="The Broad Institute Genomics Platform"/>
            <consortium name="The Broad Institute Genome Sequencing Center for Infectious Disease"/>
            <person name="Wu L."/>
            <person name="Ma J."/>
        </authorList>
    </citation>
    <scope>NUCLEOTIDE SEQUENCE [LARGE SCALE GENOMIC DNA]</scope>
    <source>
        <strain evidence="1 2">JCM 5062</strain>
    </source>
</reference>
<dbReference type="Proteomes" id="UP001499942">
    <property type="component" value="Unassembled WGS sequence"/>
</dbReference>
<keyword evidence="2" id="KW-1185">Reference proteome</keyword>
<evidence type="ECO:0000313" key="1">
    <source>
        <dbReference type="EMBL" id="GAA2518916.1"/>
    </source>
</evidence>
<accession>A0ABN3NCF5</accession>
<proteinExistence type="predicted"/>
<dbReference type="RefSeq" id="WP_344367015.1">
    <property type="nucleotide sequence ID" value="NZ_BAAASR010000051.1"/>
</dbReference>
<evidence type="ECO:0000313" key="2">
    <source>
        <dbReference type="Proteomes" id="UP001499942"/>
    </source>
</evidence>
<comment type="caution">
    <text evidence="1">The sequence shown here is derived from an EMBL/GenBank/DDBJ whole genome shotgun (WGS) entry which is preliminary data.</text>
</comment>
<protein>
    <submittedName>
        <fullName evidence="1">Uncharacterized protein</fullName>
    </submittedName>
</protein>
<organism evidence="1 2">
    <name type="scientific">Streptomyces gobitricini</name>
    <dbReference type="NCBI Taxonomy" id="68211"/>
    <lineage>
        <taxon>Bacteria</taxon>
        <taxon>Bacillati</taxon>
        <taxon>Actinomycetota</taxon>
        <taxon>Actinomycetes</taxon>
        <taxon>Kitasatosporales</taxon>
        <taxon>Streptomycetaceae</taxon>
        <taxon>Streptomyces</taxon>
    </lineage>
</organism>